<keyword evidence="7" id="KW-1185">Reference proteome</keyword>
<dbReference type="AlphaFoldDB" id="A0A1I3JXI4"/>
<evidence type="ECO:0000256" key="1">
    <source>
        <dbReference type="ARBA" id="ARBA00001931"/>
    </source>
</evidence>
<sequence length="795" mass="84299">MVLTVITASILILLGTVLVAGGAWLATLGGSWAYGVAGIALVACGILLVRRRRRALAVYAALLAAMAVWSLWEVGFDRWALIPRGALLAVVGLWLLSPWIDRTLQAVPVSPSSSWRGPRGWLAATMLSLVAIAAISITRDPFDVAGSLPDSAAAAAAAQGRADTPDAAGDDWPAYGGTGLGQRYSSLADITPATVSRLDLAWTFHTGETPRPSDPVERTFEVTPLKIGDLLYLCSVRQHAIALDAATGQVRWRFDPQIDVGHSSQHLTCRGLAYFDSSAGTSQAPASAPDAVQPPTCTRRIFLPTIDARLFALDALTGKPCLEFGEQGVVDLNTGMPNLRAGSYMQTSPPVVADGVVIVGGAINDNASVLNPSGVIRAFDARSGKLVWNFDPGRPDATAPLLPGQTYTAGAPNNWAPSSVDAQLGLVYIGLGNRSPDQLGAGRSKQVERFSSALIALDVASGKLRWLFQTVHHDLWDRDVPSQPSLIDLTIDGKRVPALVLPTKQGDLYVLDRRSGQPILPVRELPAPASTVPGEFAAPTQPHSSLSFMPAALTGKDMWGATPLDQLLCRIELRRMGYDGSYTPPATRRTLVYPGNLGVFNWGGVAVDPVRQIMVGTPAFLAFTFELIARPDATANIVSAGSSEHWNENHGAAYAVKIGPFLSPLGLPCQAPPWGAIAGVDLRSGQRAWMHRHGTVRDQMPSVLPIPLPMGVASLGGPLITAGGVVFYSGTLDNYLRAYDVTTGRKLWESRLPAGGQATPMTYRIHGKQMVVVAAGGHGSFGTTLGDTVLAYELK</sequence>
<dbReference type="GO" id="GO:0016020">
    <property type="term" value="C:membrane"/>
    <property type="evidence" value="ECO:0007669"/>
    <property type="project" value="InterPro"/>
</dbReference>
<comment type="similarity">
    <text evidence="2">Belongs to the bacterial PQQ dehydrogenase family.</text>
</comment>
<dbReference type="Pfam" id="PF01011">
    <property type="entry name" value="PQQ"/>
    <property type="match status" value="1"/>
</dbReference>
<dbReference type="STRING" id="425504.SAMN05216206_2647"/>
<dbReference type="InterPro" id="IPR002372">
    <property type="entry name" value="PQQ_rpt_dom"/>
</dbReference>
<dbReference type="SUPFAM" id="SSF50998">
    <property type="entry name" value="Quinoprotein alcohol dehydrogenase-like"/>
    <property type="match status" value="1"/>
</dbReference>
<dbReference type="InterPro" id="IPR011047">
    <property type="entry name" value="Quinoprotein_ADH-like_sf"/>
</dbReference>
<feature type="transmembrane region" description="Helical" evidence="4">
    <location>
        <begin position="56"/>
        <end position="75"/>
    </location>
</feature>
<dbReference type="InterPro" id="IPR017511">
    <property type="entry name" value="PQQ_mDH"/>
</dbReference>
<organism evidence="6 7">
    <name type="scientific">Pseudomonas guineae</name>
    <dbReference type="NCBI Taxonomy" id="425504"/>
    <lineage>
        <taxon>Bacteria</taxon>
        <taxon>Pseudomonadati</taxon>
        <taxon>Pseudomonadota</taxon>
        <taxon>Gammaproteobacteria</taxon>
        <taxon>Pseudomonadales</taxon>
        <taxon>Pseudomonadaceae</taxon>
        <taxon>Pseudomonas</taxon>
    </lineage>
</organism>
<reference evidence="7" key="1">
    <citation type="submission" date="2016-10" db="EMBL/GenBank/DDBJ databases">
        <authorList>
            <person name="Varghese N."/>
            <person name="Submissions S."/>
        </authorList>
    </citation>
    <scope>NUCLEOTIDE SEQUENCE [LARGE SCALE GENOMIC DNA]</scope>
    <source>
        <strain evidence="7">LMG 24016</strain>
    </source>
</reference>
<feature type="transmembrane region" description="Helical" evidence="4">
    <location>
        <begin position="121"/>
        <end position="138"/>
    </location>
</feature>
<dbReference type="Proteomes" id="UP000243606">
    <property type="component" value="Unassembled WGS sequence"/>
</dbReference>
<feature type="transmembrane region" description="Helical" evidence="4">
    <location>
        <begin position="81"/>
        <end position="100"/>
    </location>
</feature>
<evidence type="ECO:0000259" key="5">
    <source>
        <dbReference type="Pfam" id="PF01011"/>
    </source>
</evidence>
<comment type="cofactor">
    <cofactor evidence="1">
        <name>pyrroloquinoline quinone</name>
        <dbReference type="ChEBI" id="CHEBI:58442"/>
    </cofactor>
</comment>
<dbReference type="Gene3D" id="2.140.10.10">
    <property type="entry name" value="Quinoprotein alcohol dehydrogenase-like superfamily"/>
    <property type="match status" value="2"/>
</dbReference>
<keyword evidence="4" id="KW-0812">Transmembrane</keyword>
<dbReference type="EMBL" id="FOQL01000003">
    <property type="protein sequence ID" value="SFI64941.1"/>
    <property type="molecule type" value="Genomic_DNA"/>
</dbReference>
<dbReference type="PANTHER" id="PTHR32303:SF4">
    <property type="entry name" value="QUINOPROTEIN GLUCOSE DEHYDROGENASE"/>
    <property type="match status" value="1"/>
</dbReference>
<evidence type="ECO:0000313" key="6">
    <source>
        <dbReference type="EMBL" id="SFI64941.1"/>
    </source>
</evidence>
<dbReference type="SMART" id="SM00564">
    <property type="entry name" value="PQQ"/>
    <property type="match status" value="4"/>
</dbReference>
<keyword evidence="4" id="KW-0472">Membrane</keyword>
<dbReference type="GO" id="GO:0048038">
    <property type="term" value="F:quinone binding"/>
    <property type="evidence" value="ECO:0007669"/>
    <property type="project" value="InterPro"/>
</dbReference>
<dbReference type="NCBIfam" id="TIGR03074">
    <property type="entry name" value="PQQ_membr_DH"/>
    <property type="match status" value="1"/>
</dbReference>
<keyword evidence="3" id="KW-0560">Oxidoreductase</keyword>
<dbReference type="GO" id="GO:0008876">
    <property type="term" value="F:quinoprotein glucose dehydrogenase activity"/>
    <property type="evidence" value="ECO:0007669"/>
    <property type="project" value="TreeGrafter"/>
</dbReference>
<protein>
    <submittedName>
        <fullName evidence="6">Quinoprotein glucose dehydrogenase</fullName>
    </submittedName>
</protein>
<evidence type="ECO:0000256" key="2">
    <source>
        <dbReference type="ARBA" id="ARBA00008156"/>
    </source>
</evidence>
<dbReference type="CDD" id="cd10280">
    <property type="entry name" value="PQQ_mGDH"/>
    <property type="match status" value="1"/>
</dbReference>
<name>A0A1I3JXI4_9PSED</name>
<proteinExistence type="inferred from homology"/>
<dbReference type="InterPro" id="IPR018391">
    <property type="entry name" value="PQQ_b-propeller_rpt"/>
</dbReference>
<evidence type="ECO:0000313" key="7">
    <source>
        <dbReference type="Proteomes" id="UP000243606"/>
    </source>
</evidence>
<accession>A0A1I3JXI4</accession>
<feature type="transmembrane region" description="Helical" evidence="4">
    <location>
        <begin position="32"/>
        <end position="49"/>
    </location>
</feature>
<gene>
    <name evidence="6" type="ORF">SAMN05216206_2647</name>
</gene>
<dbReference type="OrthoDB" id="9794322at2"/>
<dbReference type="RefSeq" id="WP_090242622.1">
    <property type="nucleotide sequence ID" value="NZ_FOQL01000003.1"/>
</dbReference>
<feature type="domain" description="Pyrrolo-quinoline quinone repeat" evidence="5">
    <location>
        <begin position="172"/>
        <end position="771"/>
    </location>
</feature>
<evidence type="ECO:0000256" key="4">
    <source>
        <dbReference type="SAM" id="Phobius"/>
    </source>
</evidence>
<dbReference type="PANTHER" id="PTHR32303">
    <property type="entry name" value="QUINOPROTEIN ALCOHOL DEHYDROGENASE (CYTOCHROME C)"/>
    <property type="match status" value="1"/>
</dbReference>
<keyword evidence="4" id="KW-1133">Transmembrane helix</keyword>
<evidence type="ECO:0000256" key="3">
    <source>
        <dbReference type="ARBA" id="ARBA00023002"/>
    </source>
</evidence>